<dbReference type="KEGG" id="vg:17526680"/>
<dbReference type="Proteomes" id="UP000017646">
    <property type="component" value="Segment"/>
</dbReference>
<dbReference type="GeneID" id="17526680"/>
<protein>
    <submittedName>
        <fullName evidence="2">Uncharacterized protein</fullName>
    </submittedName>
</protein>
<keyword evidence="3" id="KW-1185">Reference proteome</keyword>
<proteinExistence type="predicted"/>
<gene>
    <name evidence="2" type="ORF">CampHawk_133</name>
</gene>
<accession>U5PTF8</accession>
<evidence type="ECO:0000313" key="2">
    <source>
        <dbReference type="EMBL" id="AGY47011.1"/>
    </source>
</evidence>
<name>U5PTF8_9CAUD</name>
<sequence length="146" mass="16307">MAKQHNFKTTKSTEWMDELLDAMGQGEKSLFIRSAITEYAVALGLVSREVTKPKFQASLDLVEGGVLRKKDISVSEVPPKKDKSETEVTQKEDKGNTKVVHEEDNSVPEVTPEELDEPPMLIATEVTEDDNGPDLDKALDNFTFRL</sequence>
<evidence type="ECO:0000256" key="1">
    <source>
        <dbReference type="SAM" id="MobiDB-lite"/>
    </source>
</evidence>
<dbReference type="EMBL" id="KF669649">
    <property type="protein sequence ID" value="AGY47011.1"/>
    <property type="molecule type" value="Genomic_DNA"/>
</dbReference>
<dbReference type="RefSeq" id="YP_008770067.1">
    <property type="nucleotide sequence ID" value="NC_022761.1"/>
</dbReference>
<feature type="region of interest" description="Disordered" evidence="1">
    <location>
        <begin position="73"/>
        <end position="117"/>
    </location>
</feature>
<organism evidence="2 3">
    <name type="scientific">Bacillus phage CampHawk</name>
    <dbReference type="NCBI Taxonomy" id="1406783"/>
    <lineage>
        <taxon>Viruses</taxon>
        <taxon>Duplodnaviria</taxon>
        <taxon>Heunggongvirae</taxon>
        <taxon>Uroviricota</taxon>
        <taxon>Caudoviricetes</taxon>
        <taxon>Herelleviridae</taxon>
        <taxon>Spounavirinae</taxon>
        <taxon>Okubovirus</taxon>
        <taxon>Okubovirus camphawk</taxon>
    </lineage>
</organism>
<reference evidence="2 3" key="1">
    <citation type="journal article" date="2013" name="Genome Announc.">
        <title>Complete Genome of Bacillus subtilis Myophage CampHawk.</title>
        <authorList>
            <person name="Ritz M.P."/>
            <person name="Perl A.L."/>
            <person name="Colquhoun J.M."/>
            <person name="Chamakura K.R."/>
            <person name="Kuty Everett G.F."/>
        </authorList>
    </citation>
    <scope>NUCLEOTIDE SEQUENCE [LARGE SCALE GENOMIC DNA]</scope>
</reference>
<feature type="compositionally biased region" description="Basic and acidic residues" evidence="1">
    <location>
        <begin position="73"/>
        <end position="104"/>
    </location>
</feature>
<evidence type="ECO:0000313" key="3">
    <source>
        <dbReference type="Proteomes" id="UP000017646"/>
    </source>
</evidence>